<dbReference type="EMBL" id="CP035758">
    <property type="protein sequence ID" value="QBD76311.1"/>
    <property type="molecule type" value="Genomic_DNA"/>
</dbReference>
<dbReference type="InterPro" id="IPR010093">
    <property type="entry name" value="SinI_DNA-bd"/>
</dbReference>
<evidence type="ECO:0000259" key="1">
    <source>
        <dbReference type="Pfam" id="PF12728"/>
    </source>
</evidence>
<dbReference type="InterPro" id="IPR009061">
    <property type="entry name" value="DNA-bd_dom_put_sf"/>
</dbReference>
<gene>
    <name evidence="2" type="ORF">EPA93_09950</name>
</gene>
<dbReference type="InterPro" id="IPR041657">
    <property type="entry name" value="HTH_17"/>
</dbReference>
<dbReference type="Pfam" id="PF12728">
    <property type="entry name" value="HTH_17"/>
    <property type="match status" value="1"/>
</dbReference>
<dbReference type="OrthoDB" id="166468at2"/>
<name>A0A4V0YYI2_KTERU</name>
<sequence>MSDKQMTIKDVARTMEVDEKTVRRWIKKGELQAEKDIFGRYQIEPAALEAFIEQRRRRYNPDKD</sequence>
<evidence type="ECO:0000313" key="3">
    <source>
        <dbReference type="Proteomes" id="UP000290365"/>
    </source>
</evidence>
<dbReference type="KEGG" id="kbs:EPA93_09950"/>
<dbReference type="Proteomes" id="UP000290365">
    <property type="component" value="Chromosome"/>
</dbReference>
<dbReference type="RefSeq" id="WP_129886976.1">
    <property type="nucleotide sequence ID" value="NZ_CP035758.1"/>
</dbReference>
<keyword evidence="2" id="KW-0238">DNA-binding</keyword>
<keyword evidence="3" id="KW-1185">Reference proteome</keyword>
<accession>A0A4V0YYI2</accession>
<dbReference type="NCBIfam" id="TIGR01764">
    <property type="entry name" value="excise"/>
    <property type="match status" value="1"/>
</dbReference>
<proteinExistence type="predicted"/>
<dbReference type="GO" id="GO:0003677">
    <property type="term" value="F:DNA binding"/>
    <property type="evidence" value="ECO:0007669"/>
    <property type="project" value="UniProtKB-KW"/>
</dbReference>
<dbReference type="SUPFAM" id="SSF46955">
    <property type="entry name" value="Putative DNA-binding domain"/>
    <property type="match status" value="1"/>
</dbReference>
<protein>
    <submittedName>
        <fullName evidence="2">DNA-binding protein</fullName>
    </submittedName>
</protein>
<dbReference type="AlphaFoldDB" id="A0A4V0YYI2"/>
<feature type="domain" description="Helix-turn-helix" evidence="1">
    <location>
        <begin position="6"/>
        <end position="56"/>
    </location>
</feature>
<organism evidence="2 3">
    <name type="scientific">Ktedonosporobacter rubrisoli</name>
    <dbReference type="NCBI Taxonomy" id="2509675"/>
    <lineage>
        <taxon>Bacteria</taxon>
        <taxon>Bacillati</taxon>
        <taxon>Chloroflexota</taxon>
        <taxon>Ktedonobacteria</taxon>
        <taxon>Ktedonobacterales</taxon>
        <taxon>Ktedonosporobacteraceae</taxon>
        <taxon>Ktedonosporobacter</taxon>
    </lineage>
</organism>
<evidence type="ECO:0000313" key="2">
    <source>
        <dbReference type="EMBL" id="QBD76311.1"/>
    </source>
</evidence>
<dbReference type="Gene3D" id="1.10.1660.10">
    <property type="match status" value="1"/>
</dbReference>
<reference evidence="2 3" key="1">
    <citation type="submission" date="2019-01" db="EMBL/GenBank/DDBJ databases">
        <title>Ktedonosporobacter rubrisoli SCAWS-G2.</title>
        <authorList>
            <person name="Huang Y."/>
            <person name="Yan B."/>
        </authorList>
    </citation>
    <scope>NUCLEOTIDE SEQUENCE [LARGE SCALE GENOMIC DNA]</scope>
    <source>
        <strain evidence="2 3">SCAWS-G2</strain>
    </source>
</reference>